<name>A0A553UF17_9DEIO</name>
<gene>
    <name evidence="1" type="ORF">FNU79_18700</name>
</gene>
<sequence>MPTDEQVLEFSNPWYRLAIQHTEVLKLTDGLHVRVITAPYFLATKLVAFQRRGERDYRMSHDISDVMSVLDGRPEVVAEIVQSDQNVRTFLSTTTRGLLTQPAFLDTLAYPLLPDAASQVREELILRRLGEIAGLQI</sequence>
<dbReference type="AlphaFoldDB" id="A0A553UF17"/>
<dbReference type="Proteomes" id="UP000316092">
    <property type="component" value="Unassembled WGS sequence"/>
</dbReference>
<comment type="caution">
    <text evidence="1">The sequence shown here is derived from an EMBL/GenBank/DDBJ whole genome shotgun (WGS) entry which is preliminary data.</text>
</comment>
<dbReference type="RefSeq" id="WP_143722300.1">
    <property type="nucleotide sequence ID" value="NZ_VKDB01000062.1"/>
</dbReference>
<keyword evidence="2" id="KW-1185">Reference proteome</keyword>
<proteinExistence type="predicted"/>
<protein>
    <submittedName>
        <fullName evidence="1">Uncharacterized protein</fullName>
    </submittedName>
</protein>
<evidence type="ECO:0000313" key="1">
    <source>
        <dbReference type="EMBL" id="TSA78779.1"/>
    </source>
</evidence>
<accession>A0A553UF17</accession>
<organism evidence="1 2">
    <name type="scientific">Deinococcus detaillensis</name>
    <dbReference type="NCBI Taxonomy" id="2592048"/>
    <lineage>
        <taxon>Bacteria</taxon>
        <taxon>Thermotogati</taxon>
        <taxon>Deinococcota</taxon>
        <taxon>Deinococci</taxon>
        <taxon>Deinococcales</taxon>
        <taxon>Deinococcaceae</taxon>
        <taxon>Deinococcus</taxon>
    </lineage>
</organism>
<evidence type="ECO:0000313" key="2">
    <source>
        <dbReference type="Proteomes" id="UP000316092"/>
    </source>
</evidence>
<reference evidence="1 2" key="1">
    <citation type="submission" date="2019-07" db="EMBL/GenBank/DDBJ databases">
        <title>Deinococcus detaillus sp. nov., isolated from humus soil in Antarctica.</title>
        <authorList>
            <person name="Zhang K."/>
        </authorList>
    </citation>
    <scope>NUCLEOTIDE SEQUENCE [LARGE SCALE GENOMIC DNA]</scope>
    <source>
        <strain evidence="1 2">H1</strain>
    </source>
</reference>
<dbReference type="OrthoDB" id="114489at2"/>
<dbReference type="EMBL" id="VKDB01000062">
    <property type="protein sequence ID" value="TSA78779.1"/>
    <property type="molecule type" value="Genomic_DNA"/>
</dbReference>